<keyword evidence="2" id="KW-0812">Transmembrane</keyword>
<dbReference type="OrthoDB" id="40401at2759"/>
<feature type="compositionally biased region" description="Pro residues" evidence="7">
    <location>
        <begin position="60"/>
        <end position="69"/>
    </location>
</feature>
<dbReference type="Pfam" id="PF13896">
    <property type="entry name" value="Glyco_transf_49"/>
    <property type="match status" value="1"/>
</dbReference>
<feature type="compositionally biased region" description="Low complexity" evidence="7">
    <location>
        <begin position="45"/>
        <end position="59"/>
    </location>
</feature>
<gene>
    <name evidence="8" type="ORF">TrCOL_g6424</name>
</gene>
<dbReference type="PANTHER" id="PTHR12270:SF52">
    <property type="entry name" value="GLYCOSYLTRANSFERASE-LIKE PROTEIN GNT13-RELATED"/>
    <property type="match status" value="1"/>
</dbReference>
<feature type="region of interest" description="Disordered" evidence="7">
    <location>
        <begin position="34"/>
        <end position="72"/>
    </location>
</feature>
<organism evidence="8 9">
    <name type="scientific">Triparma columacea</name>
    <dbReference type="NCBI Taxonomy" id="722753"/>
    <lineage>
        <taxon>Eukaryota</taxon>
        <taxon>Sar</taxon>
        <taxon>Stramenopiles</taxon>
        <taxon>Ochrophyta</taxon>
        <taxon>Bolidophyceae</taxon>
        <taxon>Parmales</taxon>
        <taxon>Triparmaceae</taxon>
        <taxon>Triparma</taxon>
    </lineage>
</organism>
<evidence type="ECO:0008006" key="10">
    <source>
        <dbReference type="Google" id="ProtNLM"/>
    </source>
</evidence>
<dbReference type="Proteomes" id="UP001165065">
    <property type="component" value="Unassembled WGS sequence"/>
</dbReference>
<evidence type="ECO:0000256" key="1">
    <source>
        <dbReference type="ARBA" id="ARBA00004606"/>
    </source>
</evidence>
<evidence type="ECO:0000256" key="7">
    <source>
        <dbReference type="SAM" id="MobiDB-lite"/>
    </source>
</evidence>
<dbReference type="PANTHER" id="PTHR12270">
    <property type="entry name" value="GLYCOSYLTRANSFERASE-RELATED"/>
    <property type="match status" value="1"/>
</dbReference>
<evidence type="ECO:0000256" key="3">
    <source>
        <dbReference type="ARBA" id="ARBA00022968"/>
    </source>
</evidence>
<evidence type="ECO:0000256" key="2">
    <source>
        <dbReference type="ARBA" id="ARBA00022692"/>
    </source>
</evidence>
<comment type="caution">
    <text evidence="8">The sequence shown here is derived from an EMBL/GenBank/DDBJ whole genome shotgun (WGS) entry which is preliminary data.</text>
</comment>
<evidence type="ECO:0000313" key="9">
    <source>
        <dbReference type="Proteomes" id="UP001165065"/>
    </source>
</evidence>
<keyword evidence="4" id="KW-1133">Transmembrane helix</keyword>
<keyword evidence="3" id="KW-0735">Signal-anchor</keyword>
<protein>
    <recommendedName>
        <fullName evidence="10">Glycosyltransferase family 49 protein</fullName>
    </recommendedName>
</protein>
<dbReference type="InterPro" id="IPR051292">
    <property type="entry name" value="Xyl/GlcA_transferase"/>
</dbReference>
<dbReference type="GO" id="GO:0016020">
    <property type="term" value="C:membrane"/>
    <property type="evidence" value="ECO:0007669"/>
    <property type="project" value="UniProtKB-SubCell"/>
</dbReference>
<proteinExistence type="predicted"/>
<dbReference type="GO" id="GO:0042285">
    <property type="term" value="F:xylosyltransferase activity"/>
    <property type="evidence" value="ECO:0007669"/>
    <property type="project" value="TreeGrafter"/>
</dbReference>
<dbReference type="GO" id="GO:0015020">
    <property type="term" value="F:glucuronosyltransferase activity"/>
    <property type="evidence" value="ECO:0007669"/>
    <property type="project" value="TreeGrafter"/>
</dbReference>
<evidence type="ECO:0000256" key="5">
    <source>
        <dbReference type="ARBA" id="ARBA00023136"/>
    </source>
</evidence>
<evidence type="ECO:0000256" key="6">
    <source>
        <dbReference type="ARBA" id="ARBA00023180"/>
    </source>
</evidence>
<evidence type="ECO:0000313" key="8">
    <source>
        <dbReference type="EMBL" id="GMI47714.1"/>
    </source>
</evidence>
<dbReference type="GO" id="GO:0035269">
    <property type="term" value="P:protein O-linked glycosylation via mannose"/>
    <property type="evidence" value="ECO:0007669"/>
    <property type="project" value="TreeGrafter"/>
</dbReference>
<dbReference type="EMBL" id="BRYA01000355">
    <property type="protein sequence ID" value="GMI47714.1"/>
    <property type="molecule type" value="Genomic_DNA"/>
</dbReference>
<comment type="subcellular location">
    <subcellularLocation>
        <location evidence="1">Membrane</location>
        <topology evidence="1">Single-pass type II membrane protein</topology>
    </subcellularLocation>
</comment>
<keyword evidence="6" id="KW-0325">Glycoprotein</keyword>
<reference evidence="9" key="1">
    <citation type="journal article" date="2023" name="Commun. Biol.">
        <title>Genome analysis of Parmales, the sister group of diatoms, reveals the evolutionary specialization of diatoms from phago-mixotrophs to photoautotrophs.</title>
        <authorList>
            <person name="Ban H."/>
            <person name="Sato S."/>
            <person name="Yoshikawa S."/>
            <person name="Yamada K."/>
            <person name="Nakamura Y."/>
            <person name="Ichinomiya M."/>
            <person name="Sato N."/>
            <person name="Blanc-Mathieu R."/>
            <person name="Endo H."/>
            <person name="Kuwata A."/>
            <person name="Ogata H."/>
        </authorList>
    </citation>
    <scope>NUCLEOTIDE SEQUENCE [LARGE SCALE GENOMIC DNA]</scope>
</reference>
<accession>A0A9W7GL38</accession>
<sequence>MPRLPSKLLCLLFTMAIYAVGFFSAVHMMQSNNDETDLRSRAPVTSTTTRRSSSIDTPSLSPPIPPSVPPDSESSFIAALPYPSPSCSPIENASDVEVTLVSIASMDRISSLSTFCSTWSGPMSLAFYTSLPPPEVLLQIKELAPGCGDADDRIEVTTRAQTREEEDDNSLFPVNELRNLAVEAVKTSHYVYIDFDFHPSSKILETILSPSVSAVLASSYKSALVIPAFERSYLRCSKTIEGLRGWRKKAFKECVSKLEMPTDMESLKDQIKRRMTRIFDSRWTSAPHSSTGYNAWYKQDNGSLRKIECIDSDRYEPYLVVRKCSLLPPYQSSFTGYGKNKASHSLHLRYLSYDLYALGGAFVVHVPHPASGAREGWKERGEGGAHKDKMNRLFHGFKDWLDDKYPNPDKLCNGLRHNDDDMHN</sequence>
<name>A0A9W7GL38_9STRA</name>
<keyword evidence="9" id="KW-1185">Reference proteome</keyword>
<dbReference type="AlphaFoldDB" id="A0A9W7GL38"/>
<keyword evidence="5" id="KW-0472">Membrane</keyword>
<evidence type="ECO:0000256" key="4">
    <source>
        <dbReference type="ARBA" id="ARBA00022989"/>
    </source>
</evidence>